<dbReference type="Proteomes" id="UP001387447">
    <property type="component" value="Unassembled WGS sequence"/>
</dbReference>
<feature type="coiled-coil region" evidence="8">
    <location>
        <begin position="325"/>
        <end position="371"/>
    </location>
</feature>
<evidence type="ECO:0000259" key="11">
    <source>
        <dbReference type="PROSITE" id="PS51371"/>
    </source>
</evidence>
<dbReference type="SMART" id="SM00116">
    <property type="entry name" value="CBS"/>
    <property type="match status" value="3"/>
</dbReference>
<keyword evidence="5" id="KW-0418">Kinase</keyword>
<evidence type="ECO:0000256" key="8">
    <source>
        <dbReference type="SAM" id="Coils"/>
    </source>
</evidence>
<feature type="domain" description="CBS" evidence="11">
    <location>
        <begin position="197"/>
        <end position="259"/>
    </location>
</feature>
<dbReference type="InterPro" id="IPR036890">
    <property type="entry name" value="HATPase_C_sf"/>
</dbReference>
<evidence type="ECO:0000256" key="7">
    <source>
        <dbReference type="PROSITE-ProRule" id="PRU00703"/>
    </source>
</evidence>
<keyword evidence="8" id="KW-0175">Coiled coil</keyword>
<evidence type="ECO:0000259" key="9">
    <source>
        <dbReference type="PROSITE" id="PS50046"/>
    </source>
</evidence>
<evidence type="ECO:0000256" key="3">
    <source>
        <dbReference type="ARBA" id="ARBA00012438"/>
    </source>
</evidence>
<dbReference type="CDD" id="cd17774">
    <property type="entry name" value="CBS_two-component_sensor_histidine_kinase_repeat2"/>
    <property type="match status" value="1"/>
</dbReference>
<comment type="caution">
    <text evidence="12">The sequence shown here is derived from an EMBL/GenBank/DDBJ whole genome shotgun (WGS) entry which is preliminary data.</text>
</comment>
<dbReference type="Gene3D" id="3.10.580.10">
    <property type="entry name" value="CBS-domain"/>
    <property type="match status" value="2"/>
</dbReference>
<evidence type="ECO:0000256" key="2">
    <source>
        <dbReference type="ARBA" id="ARBA00006402"/>
    </source>
</evidence>
<evidence type="ECO:0000256" key="5">
    <source>
        <dbReference type="ARBA" id="ARBA00022777"/>
    </source>
</evidence>
<feature type="domain" description="Phytochrome chromophore attachment site" evidence="9">
    <location>
        <begin position="383"/>
        <end position="518"/>
    </location>
</feature>
<dbReference type="SUPFAM" id="SSF55781">
    <property type="entry name" value="GAF domain-like"/>
    <property type="match status" value="1"/>
</dbReference>
<dbReference type="PROSITE" id="PS51371">
    <property type="entry name" value="CBS"/>
    <property type="match status" value="3"/>
</dbReference>
<organism evidence="12 13">
    <name type="scientific">Limnospira fusiformis PMC 851.14</name>
    <dbReference type="NCBI Taxonomy" id="2219512"/>
    <lineage>
        <taxon>Bacteria</taxon>
        <taxon>Bacillati</taxon>
        <taxon>Cyanobacteriota</taxon>
        <taxon>Cyanophyceae</taxon>
        <taxon>Oscillatoriophycideae</taxon>
        <taxon>Oscillatoriales</taxon>
        <taxon>Sirenicapillariaceae</taxon>
        <taxon>Limnospira</taxon>
    </lineage>
</organism>
<evidence type="ECO:0000256" key="6">
    <source>
        <dbReference type="ARBA" id="ARBA00023012"/>
    </source>
</evidence>
<gene>
    <name evidence="12" type="ORF">AAEJ74_05795</name>
</gene>
<dbReference type="InterPro" id="IPR036097">
    <property type="entry name" value="HisK_dim/P_sf"/>
</dbReference>
<dbReference type="Pfam" id="PF00512">
    <property type="entry name" value="HisKA"/>
    <property type="match status" value="1"/>
</dbReference>
<feature type="domain" description="CBS" evidence="11">
    <location>
        <begin position="130"/>
        <end position="190"/>
    </location>
</feature>
<comment type="similarity">
    <text evidence="2">In the N-terminal section; belongs to the phytochrome family.</text>
</comment>
<name>A0ABU9EH14_LIMFS</name>
<dbReference type="EMBL" id="JBBWYZ010000004">
    <property type="protein sequence ID" value="MEK9511218.1"/>
    <property type="molecule type" value="Genomic_DNA"/>
</dbReference>
<evidence type="ECO:0000313" key="12">
    <source>
        <dbReference type="EMBL" id="MEK9511218.1"/>
    </source>
</evidence>
<dbReference type="Pfam" id="PF02518">
    <property type="entry name" value="HATPase_c"/>
    <property type="match status" value="1"/>
</dbReference>
<dbReference type="InterPro" id="IPR000644">
    <property type="entry name" value="CBS_dom"/>
</dbReference>
<keyword evidence="5" id="KW-0808">Transferase</keyword>
<dbReference type="PANTHER" id="PTHR43547">
    <property type="entry name" value="TWO-COMPONENT HISTIDINE KINASE"/>
    <property type="match status" value="1"/>
</dbReference>
<accession>A0ABU9EH14</accession>
<dbReference type="EC" id="2.7.13.3" evidence="3"/>
<dbReference type="Gene3D" id="1.10.287.130">
    <property type="match status" value="1"/>
</dbReference>
<keyword evidence="13" id="KW-1185">Reference proteome</keyword>
<dbReference type="Pfam" id="PF00571">
    <property type="entry name" value="CBS"/>
    <property type="match status" value="2"/>
</dbReference>
<dbReference type="SUPFAM" id="SSF47384">
    <property type="entry name" value="Homodimeric domain of signal transducing histidine kinase"/>
    <property type="match status" value="1"/>
</dbReference>
<dbReference type="SUPFAM" id="SSF54631">
    <property type="entry name" value="CBS-domain pair"/>
    <property type="match status" value="2"/>
</dbReference>
<dbReference type="SUPFAM" id="SSF55874">
    <property type="entry name" value="ATPase domain of HSP90 chaperone/DNA topoisomerase II/histidine kinase"/>
    <property type="match status" value="1"/>
</dbReference>
<evidence type="ECO:0000256" key="4">
    <source>
        <dbReference type="ARBA" id="ARBA00022553"/>
    </source>
</evidence>
<dbReference type="RefSeq" id="WP_368662874.1">
    <property type="nucleotide sequence ID" value="NZ_JBBWYZ010000004.1"/>
</dbReference>
<dbReference type="InterPro" id="IPR005467">
    <property type="entry name" value="His_kinase_dom"/>
</dbReference>
<dbReference type="PROSITE" id="PS50046">
    <property type="entry name" value="PHYTOCHROME_2"/>
    <property type="match status" value="1"/>
</dbReference>
<dbReference type="CDD" id="cd04620">
    <property type="entry name" value="CBS_two-component_sensor_histidine_kinase_repeat1"/>
    <property type="match status" value="1"/>
</dbReference>
<reference evidence="12 13" key="1">
    <citation type="journal article" date="2024" name="Front. Microbiol.">
        <title>Transcriptomic insights into the dominance of two phototrophs throughout the water column of a tropical hypersaline-alkaline crater lake (Dziani Dzaha, Mayotte).</title>
        <authorList>
            <person name="Duperron S."/>
            <person name="Halary S."/>
            <person name="Bouly J.-P."/>
            <person name="Roussel T."/>
            <person name="Hugoni M."/>
            <person name="Bruto M."/>
            <person name="Oger P."/>
            <person name="Duval C."/>
            <person name="Woo A."/>
            <person name="Jezequiel D."/>
            <person name="Ader M."/>
            <person name="Leboulanger C."/>
            <person name="Agogue H."/>
            <person name="Grossi V."/>
            <person name="Trousselier M."/>
            <person name="Bernard C."/>
        </authorList>
    </citation>
    <scope>NUCLEOTIDE SEQUENCE [LARGE SCALE GENOMIC DNA]</scope>
    <source>
        <strain evidence="12 13">PMC 851.14</strain>
    </source>
</reference>
<dbReference type="InterPro" id="IPR016132">
    <property type="entry name" value="Phyto_chromo_attachment"/>
</dbReference>
<dbReference type="PRINTS" id="PR00344">
    <property type="entry name" value="BCTRLSENSOR"/>
</dbReference>
<dbReference type="InterPro" id="IPR003594">
    <property type="entry name" value="HATPase_dom"/>
</dbReference>
<dbReference type="Gene3D" id="3.30.450.40">
    <property type="match status" value="1"/>
</dbReference>
<evidence type="ECO:0000313" key="13">
    <source>
        <dbReference type="Proteomes" id="UP001387447"/>
    </source>
</evidence>
<keyword evidence="4" id="KW-0597">Phosphoprotein</keyword>
<keyword evidence="6" id="KW-0902">Two-component regulatory system</keyword>
<dbReference type="InterPro" id="IPR003661">
    <property type="entry name" value="HisK_dim/P_dom"/>
</dbReference>
<dbReference type="Pfam" id="PF01590">
    <property type="entry name" value="GAF"/>
    <property type="match status" value="1"/>
</dbReference>
<protein>
    <recommendedName>
        <fullName evidence="3">histidine kinase</fullName>
        <ecNumber evidence="3">2.7.13.3</ecNumber>
    </recommendedName>
</protein>
<sequence length="790" mass="89775">MLYPAPHYSSALEQAVDRYPVAVTPDTSVAEAIALISQLQNHCPFPQDLRLEPDRSDSRTLIQPTGIRANCILVVDKPTPLCTELVAQPPEQSTLLGIFTPRNLLQLIATGILDHPEEATLDHIRIGEVMSIPICQLTESEDQDIFTALSMFRQHQILHLPVVNSQGHLVGVVTPARIRQVLQPSNILRTRRVADEIITDVLTAPVNTSVLTLAQMMATHPIGCVVIHNQLATHKLEPVGIVTAEDIVLAQFLQLNLAETTAATIMGIPQFSLKVQDSLWLAHQEMQARQLQRLLVSNNQGQLQGIITQMSLLRMLDPTEMYRVIRQLKQSVYKLQAEKMELLRSRNIKLEKQVQERTAQLQEQLQRERLLAKISLQIHQSLNLDEILNTTVAELRDFLSSDRVVIYQILNSGVGELVAESVGEGWRSLSENRLNESVINYYKYTFFDQNIYIVEDIEKARISKEKLQILSDKKILAYLVVPIIQDGQLWGTIEVHHCQKSRHWLPSETNLLQQLATQLAIAIYQAQLYQQVQALNTDLEKQVLDRTAELQRKVQELQQLNILKDEFLSTVPHELRTPLSNMKMAIYMLKLAPTAQRQQVYFDILENECVRETNLINDLLNLQKLEAENIPISLDLLNLVNWIPRITQPFYSRANSRKLVLNVELPPDLPSVRINTSSLERIIAELLNNACKYTIEGGEINLKLETLPIKSDLQVSHKLRLQIANQAQIPEQELPRIFDKFYRVQNADPWKQGGTGLGLALVEKLIEQLEGKIEVTSQNGWTTFTIDFPI</sequence>
<dbReference type="InterPro" id="IPR046342">
    <property type="entry name" value="CBS_dom_sf"/>
</dbReference>
<dbReference type="PANTHER" id="PTHR43547:SF2">
    <property type="entry name" value="HYBRID SIGNAL TRANSDUCTION HISTIDINE KINASE C"/>
    <property type="match status" value="1"/>
</dbReference>
<dbReference type="InterPro" id="IPR029016">
    <property type="entry name" value="GAF-like_dom_sf"/>
</dbReference>
<dbReference type="Gene3D" id="3.30.565.10">
    <property type="entry name" value="Histidine kinase-like ATPase, C-terminal domain"/>
    <property type="match status" value="1"/>
</dbReference>
<dbReference type="InterPro" id="IPR003018">
    <property type="entry name" value="GAF"/>
</dbReference>
<comment type="catalytic activity">
    <reaction evidence="1">
        <text>ATP + protein L-histidine = ADP + protein N-phospho-L-histidine.</text>
        <dbReference type="EC" id="2.7.13.3"/>
    </reaction>
</comment>
<dbReference type="SMART" id="SM00387">
    <property type="entry name" value="HATPase_c"/>
    <property type="match status" value="1"/>
</dbReference>
<dbReference type="SMART" id="SM00065">
    <property type="entry name" value="GAF"/>
    <property type="match status" value="1"/>
</dbReference>
<evidence type="ECO:0000259" key="10">
    <source>
        <dbReference type="PROSITE" id="PS50109"/>
    </source>
</evidence>
<feature type="domain" description="CBS" evidence="11">
    <location>
        <begin position="266"/>
        <end position="324"/>
    </location>
</feature>
<proteinExistence type="inferred from homology"/>
<dbReference type="CDD" id="cd00082">
    <property type="entry name" value="HisKA"/>
    <property type="match status" value="1"/>
</dbReference>
<keyword evidence="7" id="KW-0129">CBS domain</keyword>
<evidence type="ECO:0000256" key="1">
    <source>
        <dbReference type="ARBA" id="ARBA00000085"/>
    </source>
</evidence>
<dbReference type="SMART" id="SM00388">
    <property type="entry name" value="HisKA"/>
    <property type="match status" value="1"/>
</dbReference>
<dbReference type="InterPro" id="IPR004358">
    <property type="entry name" value="Sig_transdc_His_kin-like_C"/>
</dbReference>
<feature type="domain" description="Histidine kinase" evidence="10">
    <location>
        <begin position="570"/>
        <end position="790"/>
    </location>
</feature>
<dbReference type="PROSITE" id="PS50109">
    <property type="entry name" value="HIS_KIN"/>
    <property type="match status" value="1"/>
</dbReference>